<dbReference type="SUPFAM" id="SSF56112">
    <property type="entry name" value="Protein kinase-like (PK-like)"/>
    <property type="match status" value="1"/>
</dbReference>
<accession>A0A7W3XXH9</accession>
<evidence type="ECO:0000313" key="2">
    <source>
        <dbReference type="EMBL" id="MBB0230918.1"/>
    </source>
</evidence>
<dbReference type="Pfam" id="PF04655">
    <property type="entry name" value="APH_6_hur"/>
    <property type="match status" value="2"/>
</dbReference>
<organism evidence="2 3">
    <name type="scientific">Streptomyces calidiresistens</name>
    <dbReference type="NCBI Taxonomy" id="1485586"/>
    <lineage>
        <taxon>Bacteria</taxon>
        <taxon>Bacillati</taxon>
        <taxon>Actinomycetota</taxon>
        <taxon>Actinomycetes</taxon>
        <taxon>Kitasatosporales</taxon>
        <taxon>Streptomycetaceae</taxon>
        <taxon>Streptomyces</taxon>
    </lineage>
</organism>
<keyword evidence="2" id="KW-0418">Kinase</keyword>
<dbReference type="GO" id="GO:0016773">
    <property type="term" value="F:phosphotransferase activity, alcohol group as acceptor"/>
    <property type="evidence" value="ECO:0007669"/>
    <property type="project" value="InterPro"/>
</dbReference>
<evidence type="ECO:0000256" key="1">
    <source>
        <dbReference type="SAM" id="MobiDB-lite"/>
    </source>
</evidence>
<sequence length="346" mass="37172">MPLPVFPHDPPAGRPEPPAHLVHSPRLAVRRRAAGFPALVEALAERWELIPERVVVPGGRTSMVVLVRTAGGAPAALKLCGRPERAGTEHAALRTWDGRGAVRSWRCDPEAGALLMERLHPAVTLRSLPEAKAVLETVSVGRRLWVEPEPGHPFPDVAERSAAGARFLRRMVPPDPSGTGDPGCPGDPGDGRFAVPDAPGTDPGALLPDPGTLRPMVREALDLRAELLATAPAERLLLHGRLCQGSVLAADPDRAPWLAVGPEPVVGERAWELARVARDRPEDLVATSAGPVRVRRAMDRLAESVEVDRERLRGWTLFRAVEAGVLRLVSGDRLGGEALLEFASRL</sequence>
<protein>
    <submittedName>
        <fullName evidence="2">Kinase</fullName>
    </submittedName>
</protein>
<dbReference type="InterPro" id="IPR006748">
    <property type="entry name" value="NH2Glyco/OHUrea_AB-resist_kin"/>
</dbReference>
<keyword evidence="2" id="KW-0808">Transferase</keyword>
<feature type="region of interest" description="Disordered" evidence="1">
    <location>
        <begin position="173"/>
        <end position="212"/>
    </location>
</feature>
<reference evidence="3" key="1">
    <citation type="submission" date="2019-10" db="EMBL/GenBank/DDBJ databases">
        <title>Streptomyces sp. nov., a novel actinobacterium isolated from alkaline environment.</title>
        <authorList>
            <person name="Golinska P."/>
        </authorList>
    </citation>
    <scope>NUCLEOTIDE SEQUENCE [LARGE SCALE GENOMIC DNA]</scope>
    <source>
        <strain evidence="3">DSM 42108</strain>
    </source>
</reference>
<dbReference type="GO" id="GO:0016301">
    <property type="term" value="F:kinase activity"/>
    <property type="evidence" value="ECO:0007669"/>
    <property type="project" value="UniProtKB-KW"/>
</dbReference>
<evidence type="ECO:0000313" key="3">
    <source>
        <dbReference type="Proteomes" id="UP000530234"/>
    </source>
</evidence>
<name>A0A7W3XXH9_9ACTN</name>
<dbReference type="AlphaFoldDB" id="A0A7W3XXH9"/>
<dbReference type="RefSeq" id="WP_182664791.1">
    <property type="nucleotide sequence ID" value="NZ_VKHS01000381.1"/>
</dbReference>
<comment type="caution">
    <text evidence="2">The sequence shown here is derived from an EMBL/GenBank/DDBJ whole genome shotgun (WGS) entry which is preliminary data.</text>
</comment>
<dbReference type="Proteomes" id="UP000530234">
    <property type="component" value="Unassembled WGS sequence"/>
</dbReference>
<keyword evidence="3" id="KW-1185">Reference proteome</keyword>
<dbReference type="InterPro" id="IPR011009">
    <property type="entry name" value="Kinase-like_dom_sf"/>
</dbReference>
<gene>
    <name evidence="2" type="ORF">FOE67_15695</name>
</gene>
<proteinExistence type="predicted"/>
<dbReference type="GO" id="GO:0019748">
    <property type="term" value="P:secondary metabolic process"/>
    <property type="evidence" value="ECO:0007669"/>
    <property type="project" value="InterPro"/>
</dbReference>
<dbReference type="EMBL" id="VKHS01000381">
    <property type="protein sequence ID" value="MBB0230918.1"/>
    <property type="molecule type" value="Genomic_DNA"/>
</dbReference>